<evidence type="ECO:0000313" key="7">
    <source>
        <dbReference type="Proteomes" id="UP000015102"/>
    </source>
</evidence>
<dbReference type="AlphaFoldDB" id="T1GSX7"/>
<feature type="compositionally biased region" description="Basic residues" evidence="4">
    <location>
        <begin position="28"/>
        <end position="41"/>
    </location>
</feature>
<evidence type="ECO:0000259" key="5">
    <source>
        <dbReference type="Pfam" id="PF01918"/>
    </source>
</evidence>
<organism evidence="6 7">
    <name type="scientific">Megaselia scalaris</name>
    <name type="common">Humpbacked fly</name>
    <name type="synonym">Phora scalaris</name>
    <dbReference type="NCBI Taxonomy" id="36166"/>
    <lineage>
        <taxon>Eukaryota</taxon>
        <taxon>Metazoa</taxon>
        <taxon>Ecdysozoa</taxon>
        <taxon>Arthropoda</taxon>
        <taxon>Hexapoda</taxon>
        <taxon>Insecta</taxon>
        <taxon>Pterygota</taxon>
        <taxon>Neoptera</taxon>
        <taxon>Endopterygota</taxon>
        <taxon>Diptera</taxon>
        <taxon>Brachycera</taxon>
        <taxon>Muscomorpha</taxon>
        <taxon>Platypezoidea</taxon>
        <taxon>Phoridae</taxon>
        <taxon>Megaseliini</taxon>
        <taxon>Megaselia</taxon>
    </lineage>
</organism>
<protein>
    <recommendedName>
        <fullName evidence="5">DNA/RNA-binding protein Alba-like domain-containing protein</fullName>
    </recommendedName>
</protein>
<keyword evidence="3" id="KW-0539">Nucleus</keyword>
<dbReference type="InterPro" id="IPR036882">
    <property type="entry name" value="Alba-like_dom_sf"/>
</dbReference>
<evidence type="ECO:0000256" key="1">
    <source>
        <dbReference type="ARBA" id="ARBA00004604"/>
    </source>
</evidence>
<dbReference type="Proteomes" id="UP000015102">
    <property type="component" value="Unassembled WGS sequence"/>
</dbReference>
<evidence type="ECO:0000256" key="2">
    <source>
        <dbReference type="ARBA" id="ARBA00022694"/>
    </source>
</evidence>
<reference evidence="7" key="1">
    <citation type="submission" date="2013-02" db="EMBL/GenBank/DDBJ databases">
        <authorList>
            <person name="Hughes D."/>
        </authorList>
    </citation>
    <scope>NUCLEOTIDE SEQUENCE</scope>
    <source>
        <strain>Durham</strain>
        <strain evidence="7">NC isolate 2 -- Noor lab</strain>
    </source>
</reference>
<evidence type="ECO:0000256" key="4">
    <source>
        <dbReference type="SAM" id="MobiDB-lite"/>
    </source>
</evidence>
<evidence type="ECO:0000256" key="3">
    <source>
        <dbReference type="ARBA" id="ARBA00023242"/>
    </source>
</evidence>
<dbReference type="GO" id="GO:0001682">
    <property type="term" value="P:tRNA 5'-leader removal"/>
    <property type="evidence" value="ECO:0007669"/>
    <property type="project" value="InterPro"/>
</dbReference>
<dbReference type="PANTHER" id="PTHR15314">
    <property type="entry name" value="RIBONUCLEASE P PROTEIN SUBUNIT P20"/>
    <property type="match status" value="1"/>
</dbReference>
<comment type="subcellular location">
    <subcellularLocation>
        <location evidence="1">Nucleus</location>
        <location evidence="1">Nucleolus</location>
    </subcellularLocation>
</comment>
<reference evidence="6" key="2">
    <citation type="submission" date="2015-06" db="UniProtKB">
        <authorList>
            <consortium name="EnsemblMetazoa"/>
        </authorList>
    </citation>
    <scope>IDENTIFICATION</scope>
</reference>
<keyword evidence="7" id="KW-1185">Reference proteome</keyword>
<dbReference type="GO" id="GO:0005655">
    <property type="term" value="C:nucleolar ribonuclease P complex"/>
    <property type="evidence" value="ECO:0007669"/>
    <property type="project" value="InterPro"/>
</dbReference>
<proteinExistence type="predicted"/>
<dbReference type="HOGENOM" id="CLU_1688741_0_0_1"/>
<evidence type="ECO:0000313" key="6">
    <source>
        <dbReference type="EnsemblMetazoa" id="MESCA006791-PA"/>
    </source>
</evidence>
<dbReference type="Gene3D" id="3.30.110.20">
    <property type="entry name" value="Alba-like domain"/>
    <property type="match status" value="1"/>
</dbReference>
<dbReference type="GO" id="GO:0000172">
    <property type="term" value="C:ribonuclease MRP complex"/>
    <property type="evidence" value="ECO:0007669"/>
    <property type="project" value="InterPro"/>
</dbReference>
<dbReference type="Pfam" id="PF01918">
    <property type="entry name" value="Alba"/>
    <property type="match status" value="1"/>
</dbReference>
<dbReference type="InterPro" id="IPR002775">
    <property type="entry name" value="DNA/RNA-bd_Alba-like"/>
</dbReference>
<dbReference type="PANTHER" id="PTHR15314:SF1">
    <property type="entry name" value="RIBONUCLEASE P PROTEIN SUBUNIT P20"/>
    <property type="match status" value="1"/>
</dbReference>
<sequence>MEAVAGSSSDNNKNRNCSRQPQQNQKQQHNRRNFQQKKRPAPKTYQRENDVYITSKSHFKAQLKQCENLLNSGLKDIYLHCLGRSITRGINLALTLVNNSGGALTYEANTSTINLIDVAHQSLKTMCSITTSRAAVGVVLMAPEIPTQIKCVICYL</sequence>
<keyword evidence="2" id="KW-0819">tRNA processing</keyword>
<name>T1GSX7_MEGSC</name>
<feature type="domain" description="DNA/RNA-binding protein Alba-like" evidence="5">
    <location>
        <begin position="49"/>
        <end position="112"/>
    </location>
</feature>
<dbReference type="SUPFAM" id="SSF82704">
    <property type="entry name" value="AlbA-like"/>
    <property type="match status" value="1"/>
</dbReference>
<dbReference type="EnsemblMetazoa" id="MESCA006791-RA">
    <property type="protein sequence ID" value="MESCA006791-PA"/>
    <property type="gene ID" value="MESCA006791"/>
</dbReference>
<dbReference type="GO" id="GO:0003676">
    <property type="term" value="F:nucleic acid binding"/>
    <property type="evidence" value="ECO:0007669"/>
    <property type="project" value="InterPro"/>
</dbReference>
<dbReference type="STRING" id="36166.T1GSX7"/>
<dbReference type="EMBL" id="CAQQ02101881">
    <property type="status" value="NOT_ANNOTATED_CDS"/>
    <property type="molecule type" value="Genomic_DNA"/>
</dbReference>
<accession>T1GSX7</accession>
<dbReference type="InterPro" id="IPR014612">
    <property type="entry name" value="Pop7/Rpp20"/>
</dbReference>
<feature type="region of interest" description="Disordered" evidence="4">
    <location>
        <begin position="1"/>
        <end position="47"/>
    </location>
</feature>
<feature type="compositionally biased region" description="Polar residues" evidence="4">
    <location>
        <begin position="1"/>
        <end position="18"/>
    </location>
</feature>